<dbReference type="Gene3D" id="1.10.30.50">
    <property type="match status" value="1"/>
</dbReference>
<dbReference type="InterPro" id="IPR003615">
    <property type="entry name" value="HNH_nuc"/>
</dbReference>
<feature type="region of interest" description="Disordered" evidence="1">
    <location>
        <begin position="77"/>
        <end position="122"/>
    </location>
</feature>
<gene>
    <name evidence="2" type="ORF">UFOVP399_9</name>
</gene>
<evidence type="ECO:0000313" key="2">
    <source>
        <dbReference type="EMBL" id="CAB4140896.1"/>
    </source>
</evidence>
<accession>A0A6J5M6X7</accession>
<name>A0A6J5M6X7_9CAUD</name>
<reference evidence="2" key="1">
    <citation type="submission" date="2020-04" db="EMBL/GenBank/DDBJ databases">
        <authorList>
            <person name="Chiriac C."/>
            <person name="Salcher M."/>
            <person name="Ghai R."/>
            <person name="Kavagutti S V."/>
        </authorList>
    </citation>
    <scope>NUCLEOTIDE SEQUENCE</scope>
</reference>
<dbReference type="EMBL" id="LR796383">
    <property type="protein sequence ID" value="CAB4140896.1"/>
    <property type="molecule type" value="Genomic_DNA"/>
</dbReference>
<sequence length="122" mass="13621">MTSAPIPAPEKRKALTKWEFATLFLAQGGKCAVCGSKLENGKTRDEHIHSLYGGGGNELSNRQLWCLDCTKPKDKADKARHAKIDRLTGKTGNGPKRKIPPRPMAKAKPQWPKRKFNTRAER</sequence>
<protein>
    <submittedName>
        <fullName evidence="2">HNHc domain containing protein</fullName>
    </submittedName>
</protein>
<dbReference type="CDD" id="cd00085">
    <property type="entry name" value="HNHc"/>
    <property type="match status" value="1"/>
</dbReference>
<feature type="compositionally biased region" description="Basic residues" evidence="1">
    <location>
        <begin position="111"/>
        <end position="122"/>
    </location>
</feature>
<proteinExistence type="predicted"/>
<evidence type="ECO:0000256" key="1">
    <source>
        <dbReference type="SAM" id="MobiDB-lite"/>
    </source>
</evidence>
<feature type="compositionally biased region" description="Basic and acidic residues" evidence="1">
    <location>
        <begin position="77"/>
        <end position="88"/>
    </location>
</feature>
<organism evidence="2">
    <name type="scientific">uncultured Caudovirales phage</name>
    <dbReference type="NCBI Taxonomy" id="2100421"/>
    <lineage>
        <taxon>Viruses</taxon>
        <taxon>Duplodnaviria</taxon>
        <taxon>Heunggongvirae</taxon>
        <taxon>Uroviricota</taxon>
        <taxon>Caudoviricetes</taxon>
        <taxon>Peduoviridae</taxon>
        <taxon>Maltschvirus</taxon>
        <taxon>Maltschvirus maltsch</taxon>
    </lineage>
</organism>